<dbReference type="InterPro" id="IPR003591">
    <property type="entry name" value="Leu-rich_rpt_typical-subtyp"/>
</dbReference>
<evidence type="ECO:0000256" key="2">
    <source>
        <dbReference type="ARBA" id="ARBA00022737"/>
    </source>
</evidence>
<dbReference type="HOGENOM" id="CLU_006821_0_0_5"/>
<dbReference type="InterPro" id="IPR025875">
    <property type="entry name" value="Leu-rich_rpt_4"/>
</dbReference>
<dbReference type="PROSITE" id="PS51450">
    <property type="entry name" value="LRR"/>
    <property type="match status" value="3"/>
</dbReference>
<dbReference type="InterPro" id="IPR032171">
    <property type="entry name" value="COR-A"/>
</dbReference>
<dbReference type="PRINTS" id="PR00449">
    <property type="entry name" value="RASTRNSFRMNG"/>
</dbReference>
<dbReference type="eggNOG" id="COG4886">
    <property type="taxonomic scope" value="Bacteria"/>
</dbReference>
<organism evidence="5 6">
    <name type="scientific">Rhodospirillum rubrum (strain ATCC 11170 / ATH 1.1.1 / DSM 467 / LMG 4362 / NCIMB 8255 / S1)</name>
    <dbReference type="NCBI Taxonomy" id="269796"/>
    <lineage>
        <taxon>Bacteria</taxon>
        <taxon>Pseudomonadati</taxon>
        <taxon>Pseudomonadota</taxon>
        <taxon>Alphaproteobacteria</taxon>
        <taxon>Rhodospirillales</taxon>
        <taxon>Rhodospirillaceae</taxon>
        <taxon>Rhodospirillum</taxon>
    </lineage>
</organism>
<keyword evidence="6" id="KW-1185">Reference proteome</keyword>
<feature type="compositionally biased region" description="Basic and acidic residues" evidence="3">
    <location>
        <begin position="882"/>
        <end position="903"/>
    </location>
</feature>
<evidence type="ECO:0000313" key="5">
    <source>
        <dbReference type="EMBL" id="ABC21638.1"/>
    </source>
</evidence>
<dbReference type="PATRIC" id="fig|269796.9.peg.889"/>
<dbReference type="SUPFAM" id="SSF52540">
    <property type="entry name" value="P-loop containing nucleoside triphosphate hydrolases"/>
    <property type="match status" value="1"/>
</dbReference>
<reference evidence="5 6" key="1">
    <citation type="journal article" date="2011" name="Stand. Genomic Sci.">
        <title>Complete genome sequence of Rhodospirillum rubrum type strain (S1).</title>
        <authorList>
            <person name="Munk A.C."/>
            <person name="Copeland A."/>
            <person name="Lucas S."/>
            <person name="Lapidus A."/>
            <person name="Del Rio T.G."/>
            <person name="Barry K."/>
            <person name="Detter J.C."/>
            <person name="Hammon N."/>
            <person name="Israni S."/>
            <person name="Pitluck S."/>
            <person name="Brettin T."/>
            <person name="Bruce D."/>
            <person name="Han C."/>
            <person name="Tapia R."/>
            <person name="Gilna P."/>
            <person name="Schmutz J."/>
            <person name="Larimer F."/>
            <person name="Land M."/>
            <person name="Kyrpides N.C."/>
            <person name="Mavromatis K."/>
            <person name="Richardson P."/>
            <person name="Rohde M."/>
            <person name="Goker M."/>
            <person name="Klenk H.P."/>
            <person name="Zhang Y."/>
            <person name="Roberts G.P."/>
            <person name="Reslewic S."/>
            <person name="Schwartz D.C."/>
        </authorList>
    </citation>
    <scope>NUCLEOTIDE SEQUENCE [LARGE SCALE GENOMIC DNA]</scope>
    <source>
        <strain evidence="6">ATCC 11170 / ATH 1.1.1 / DSM 467 / LMG 4362 / NCIMB 8255 / S1</strain>
    </source>
</reference>
<dbReference type="InterPro" id="IPR032675">
    <property type="entry name" value="LRR_dom_sf"/>
</dbReference>
<dbReference type="InterPro" id="IPR050836">
    <property type="entry name" value="SDS22/Internalin_LRR"/>
</dbReference>
<dbReference type="InterPro" id="IPR027417">
    <property type="entry name" value="P-loop_NTPase"/>
</dbReference>
<dbReference type="Proteomes" id="UP000001929">
    <property type="component" value="Chromosome"/>
</dbReference>
<accession>Q2RW57</accession>
<dbReference type="PANTHER" id="PTHR46652:SF3">
    <property type="entry name" value="LEUCINE-RICH REPEAT-CONTAINING PROTEIN 9"/>
    <property type="match status" value="1"/>
</dbReference>
<feature type="region of interest" description="Disordered" evidence="3">
    <location>
        <begin position="869"/>
        <end position="903"/>
    </location>
</feature>
<dbReference type="InterPro" id="IPR035897">
    <property type="entry name" value="Toll_tir_struct_dom_sf"/>
</dbReference>
<dbReference type="RefSeq" id="WP_011388592.1">
    <property type="nucleotide sequence ID" value="NC_007643.1"/>
</dbReference>
<dbReference type="Gene3D" id="3.40.50.10140">
    <property type="entry name" value="Toll/interleukin-1 receptor homology (TIR) domain"/>
    <property type="match status" value="1"/>
</dbReference>
<dbReference type="KEGG" id="rru:Rru_A0837"/>
<evidence type="ECO:0000256" key="3">
    <source>
        <dbReference type="SAM" id="MobiDB-lite"/>
    </source>
</evidence>
<sequence>MTPFFIKREPPLKTGIEPHQSDAEQAFREAEIRIAAWRPDGALDLAIDGLERIPDSIRELAELTALRLTCWDRARGSFISARLVTDLTPLTGLENLQGLFLSYTAVTDLTPLTGIKSLQSLILSETQVTDLTPLAGLKNLQSINLSATQITDLAPLAGLENLQNLTLSYTTVTDLAPLAGLENLQHLILLGTRVIDLTPLAGLKSLQSLDLSGTRVTNIAPLVGLKSLQSLDLRRTRVTDIAPLVGLKSLKSLQSLNLSRTPVTDLAPLAGLENLQNLTLSYTTVTDLAPLAGLENLQNIDLGGTEVIDLAPLAGLENLQNIDLGGTEVIDLAPLAGLENLQNLTLSYTTVTDLAPLAGLENLQSIDCSGCRITSVPDGLFDSPALRWVICSEGALADIPAEALSQGGADNCLPHIRAHLRDLEQGAERMRDAKMLVLGNGRVGKTQVCRQLLGAPFEENADSTHAIAVRSFKRIAPDGDTFRIQLWDFGGQDIYHGTHTLFMRSRGIYLIAWTPEQEDNDTHTWNGQTFRNHTLPYWLAQVAAFGGHQRPLMVVQTQADTAHDRRPLSPAAREKAEAFETWFELDYSAKTGRRQASLMDTVADCYAVIEQPLIGVVRARVKRALEDLITAGAPRTLTLAAFRDLCTKAGGVADPALFLETLHNAGTLFHRAGFFDDDIILDQEWAIRAIYSVFERNSSTYAIIGSLGGRFTRSLLGRTLWDKDYTRAEQDLFLSMMRSCGICFENRPGDADAGLEADYIAPDLLPDRLSDCRWKGDGAEQRQDRHYSHLPSALIRGVLCAIGQQAGSQADYWRHGLWLTDNQTKSEGLITSDEPNGVLTLFTRRGNAGDLLKTLIEIVAREEDRLGLKPTRVTGAPTPRAHRPDRPDDPADPAGKLDPKRPPRQETEWFFSYARDSEKANGAPVARFCEAVRQKTGITVRRDVEELGYGDEIKAFMSQLAKGDRIFIWITDAYLTSPSCMFEIHEIWRECKKNQDAFEKRVTVVLDGVFIRHETDLKRYRDFWRGELDAVEDRFKASENPVEVAKDFTHIKKIVATTDEILIFVRDKIRYASIEDMWNREFPDG</sequence>
<dbReference type="Pfam" id="PF12799">
    <property type="entry name" value="LRR_4"/>
    <property type="match status" value="3"/>
</dbReference>
<evidence type="ECO:0000313" key="6">
    <source>
        <dbReference type="Proteomes" id="UP000001929"/>
    </source>
</evidence>
<dbReference type="EMBL" id="CP000230">
    <property type="protein sequence ID" value="ABC21638.1"/>
    <property type="molecule type" value="Genomic_DNA"/>
</dbReference>
<dbReference type="SUPFAM" id="SSF52058">
    <property type="entry name" value="L domain-like"/>
    <property type="match status" value="2"/>
</dbReference>
<dbReference type="PANTHER" id="PTHR46652">
    <property type="entry name" value="LEUCINE-RICH REPEAT AND IQ DOMAIN-CONTAINING PROTEIN 1-RELATED"/>
    <property type="match status" value="1"/>
</dbReference>
<dbReference type="Gene3D" id="3.40.50.300">
    <property type="entry name" value="P-loop containing nucleotide triphosphate hydrolases"/>
    <property type="match status" value="1"/>
</dbReference>
<protein>
    <submittedName>
        <fullName evidence="5">Leucine-rich repeat</fullName>
    </submittedName>
</protein>
<keyword evidence="1" id="KW-0433">Leucine-rich repeat</keyword>
<dbReference type="InterPro" id="IPR001611">
    <property type="entry name" value="Leu-rich_rpt"/>
</dbReference>
<dbReference type="CDD" id="cd09914">
    <property type="entry name" value="RocCOR"/>
    <property type="match status" value="1"/>
</dbReference>
<dbReference type="Pfam" id="PF08477">
    <property type="entry name" value="Roc"/>
    <property type="match status" value="1"/>
</dbReference>
<dbReference type="Pfam" id="PF16095">
    <property type="entry name" value="COR-A"/>
    <property type="match status" value="1"/>
</dbReference>
<proteinExistence type="predicted"/>
<evidence type="ECO:0000256" key="1">
    <source>
        <dbReference type="ARBA" id="ARBA00022614"/>
    </source>
</evidence>
<evidence type="ECO:0000259" key="4">
    <source>
        <dbReference type="Pfam" id="PF16095"/>
    </source>
</evidence>
<dbReference type="SMART" id="SM00369">
    <property type="entry name" value="LRR_TYP"/>
    <property type="match status" value="6"/>
</dbReference>
<name>Q2RW57_RHORT</name>
<gene>
    <name evidence="5" type="ordered locus">Rru_A0837</name>
</gene>
<feature type="domain" description="COR" evidence="4">
    <location>
        <begin position="621"/>
        <end position="765"/>
    </location>
</feature>
<keyword evidence="2" id="KW-0677">Repeat</keyword>
<dbReference type="eggNOG" id="COG1100">
    <property type="taxonomic scope" value="Bacteria"/>
</dbReference>
<dbReference type="Gene3D" id="3.80.10.10">
    <property type="entry name" value="Ribonuclease Inhibitor"/>
    <property type="match status" value="1"/>
</dbReference>
<dbReference type="AlphaFoldDB" id="Q2RW57"/>
<dbReference type="EnsemblBacteria" id="ABC21638">
    <property type="protein sequence ID" value="ABC21638"/>
    <property type="gene ID" value="Rru_A0837"/>
</dbReference>
<dbReference type="STRING" id="269796.Rru_A0837"/>